<feature type="region of interest" description="Disordered" evidence="1">
    <location>
        <begin position="82"/>
        <end position="217"/>
    </location>
</feature>
<proteinExistence type="predicted"/>
<reference evidence="4" key="1">
    <citation type="journal article" date="2019" name="Int. J. Syst. Evol. Microbiol.">
        <title>The Global Catalogue of Microorganisms (GCM) 10K type strain sequencing project: providing services to taxonomists for standard genome sequencing and annotation.</title>
        <authorList>
            <consortium name="The Broad Institute Genomics Platform"/>
            <consortium name="The Broad Institute Genome Sequencing Center for Infectious Disease"/>
            <person name="Wu L."/>
            <person name="Ma J."/>
        </authorList>
    </citation>
    <scope>NUCLEOTIDE SEQUENCE [LARGE SCALE GENOMIC DNA]</scope>
    <source>
        <strain evidence="4">CGMCC 4.7246</strain>
    </source>
</reference>
<organism evidence="3 4">
    <name type="scientific">Saccharothrix lopnurensis</name>
    <dbReference type="NCBI Taxonomy" id="1670621"/>
    <lineage>
        <taxon>Bacteria</taxon>
        <taxon>Bacillati</taxon>
        <taxon>Actinomycetota</taxon>
        <taxon>Actinomycetes</taxon>
        <taxon>Pseudonocardiales</taxon>
        <taxon>Pseudonocardiaceae</taxon>
        <taxon>Saccharothrix</taxon>
    </lineage>
</organism>
<name>A0ABW1PFF4_9PSEU</name>
<keyword evidence="4" id="KW-1185">Reference proteome</keyword>
<feature type="chain" id="PRO_5047265187" description="Secreted protein" evidence="2">
    <location>
        <begin position="18"/>
        <end position="217"/>
    </location>
</feature>
<protein>
    <recommendedName>
        <fullName evidence="5">Secreted protein</fullName>
    </recommendedName>
</protein>
<dbReference type="RefSeq" id="WP_380642133.1">
    <property type="nucleotide sequence ID" value="NZ_JBHSQO010000057.1"/>
</dbReference>
<accession>A0ABW1PFF4</accession>
<comment type="caution">
    <text evidence="3">The sequence shown here is derived from an EMBL/GenBank/DDBJ whole genome shotgun (WGS) entry which is preliminary data.</text>
</comment>
<evidence type="ECO:0000256" key="1">
    <source>
        <dbReference type="SAM" id="MobiDB-lite"/>
    </source>
</evidence>
<gene>
    <name evidence="3" type="ORF">ACFP3R_33220</name>
</gene>
<keyword evidence="2" id="KW-0732">Signal</keyword>
<evidence type="ECO:0000313" key="3">
    <source>
        <dbReference type="EMBL" id="MFC6094155.1"/>
    </source>
</evidence>
<sequence>MSGAVAFVFGMCALSFAAGCVLTAVVLRHEPLPGPEDEPVPPPVGEPVPAEVRWPAEDYVSKPIHRNPVMGFPVALPAPAPAPGPGAAPGSGSTRPALVLVPRPAPGGPVEPVRVRRMRVVPDLPESSSHDAARTEQVGAELPGAEAVQATPGDPVVVEVPAHPEPVTGPGSPAPTTESSSTRPPPTRDDPRAGADATGFRQHHPRTAEAARRKSST</sequence>
<dbReference type="EMBL" id="JBHSQO010000057">
    <property type="protein sequence ID" value="MFC6094155.1"/>
    <property type="molecule type" value="Genomic_DNA"/>
</dbReference>
<feature type="compositionally biased region" description="Low complexity" evidence="1">
    <location>
        <begin position="155"/>
        <end position="182"/>
    </location>
</feature>
<evidence type="ECO:0008006" key="5">
    <source>
        <dbReference type="Google" id="ProtNLM"/>
    </source>
</evidence>
<evidence type="ECO:0000256" key="2">
    <source>
        <dbReference type="SAM" id="SignalP"/>
    </source>
</evidence>
<feature type="signal peptide" evidence="2">
    <location>
        <begin position="1"/>
        <end position="17"/>
    </location>
</feature>
<evidence type="ECO:0000313" key="4">
    <source>
        <dbReference type="Proteomes" id="UP001596220"/>
    </source>
</evidence>
<feature type="compositionally biased region" description="Basic and acidic residues" evidence="1">
    <location>
        <begin position="206"/>
        <end position="217"/>
    </location>
</feature>
<dbReference type="Proteomes" id="UP001596220">
    <property type="component" value="Unassembled WGS sequence"/>
</dbReference>